<name>A0A9N9ICP1_9GLOM</name>
<gene>
    <name evidence="2" type="ORF">AMORRO_LOCUS14042</name>
</gene>
<proteinExistence type="predicted"/>
<dbReference type="EMBL" id="CAJVPV010026332">
    <property type="protein sequence ID" value="CAG8731327.1"/>
    <property type="molecule type" value="Genomic_DNA"/>
</dbReference>
<feature type="region of interest" description="Disordered" evidence="1">
    <location>
        <begin position="1"/>
        <end position="29"/>
    </location>
</feature>
<evidence type="ECO:0000313" key="3">
    <source>
        <dbReference type="Proteomes" id="UP000789342"/>
    </source>
</evidence>
<sequence length="298" mass="34258">MSSSYKRPGGTTQRSQNYYKRPRMAPVKPPRKPFFDYRLSKLAIGTFVLEKNGIEEEKGDCRLRFYLNNSNDPLSKQDAIAITWNNGQTRIIFEIPHVHKIALTQKDGYFQISTDGVAQFEKLDQNGTYVISEEDPTYGQLTTNHAIDCYVDMDNPVTQPKWTHQNINEWTNENSKFRQILEVTDAEMSKTFEDVVNSWARTSNHGLLSDRLLFAKAQLCKVDRLFEIITRLIRKESSLGPAIDGLTVIIKDLAEKCHLEHEELEKMIAPVVNTIPEYLILRALEAMWKAEERETGAT</sequence>
<accession>A0A9N9ICP1</accession>
<feature type="non-terminal residue" evidence="2">
    <location>
        <position position="1"/>
    </location>
</feature>
<dbReference type="OrthoDB" id="431557at2759"/>
<reference evidence="2" key="1">
    <citation type="submission" date="2021-06" db="EMBL/GenBank/DDBJ databases">
        <authorList>
            <person name="Kallberg Y."/>
            <person name="Tangrot J."/>
            <person name="Rosling A."/>
        </authorList>
    </citation>
    <scope>NUCLEOTIDE SEQUENCE</scope>
    <source>
        <strain evidence="2">CL551</strain>
    </source>
</reference>
<dbReference type="Proteomes" id="UP000789342">
    <property type="component" value="Unassembled WGS sequence"/>
</dbReference>
<evidence type="ECO:0000256" key="1">
    <source>
        <dbReference type="SAM" id="MobiDB-lite"/>
    </source>
</evidence>
<organism evidence="2 3">
    <name type="scientific">Acaulospora morrowiae</name>
    <dbReference type="NCBI Taxonomy" id="94023"/>
    <lineage>
        <taxon>Eukaryota</taxon>
        <taxon>Fungi</taxon>
        <taxon>Fungi incertae sedis</taxon>
        <taxon>Mucoromycota</taxon>
        <taxon>Glomeromycotina</taxon>
        <taxon>Glomeromycetes</taxon>
        <taxon>Diversisporales</taxon>
        <taxon>Acaulosporaceae</taxon>
        <taxon>Acaulospora</taxon>
    </lineage>
</organism>
<protein>
    <submittedName>
        <fullName evidence="2">5181_t:CDS:1</fullName>
    </submittedName>
</protein>
<keyword evidence="3" id="KW-1185">Reference proteome</keyword>
<feature type="compositionally biased region" description="Polar residues" evidence="1">
    <location>
        <begin position="1"/>
        <end position="18"/>
    </location>
</feature>
<comment type="caution">
    <text evidence="2">The sequence shown here is derived from an EMBL/GenBank/DDBJ whole genome shotgun (WGS) entry which is preliminary data.</text>
</comment>
<dbReference type="AlphaFoldDB" id="A0A9N9ICP1"/>
<evidence type="ECO:0000313" key="2">
    <source>
        <dbReference type="EMBL" id="CAG8731327.1"/>
    </source>
</evidence>